<sequence length="175" mass="19620">MNHYKRFSFIFFLSLHNTTQHNTTMWLLQLPSTLSTPFLNGNNGVALTRLSKPTSTLSLSQPQSLPSIKAMKTMEGKVVCATNDKTVSVEVTRLAPHPKYKKRIRMKKKYQAHDPENVFKVGDVVQLCKIRPISKNKTFLAVPVPARNSGKANNSSGDLDIPLQSEQEEQPQTQA</sequence>
<dbReference type="InterPro" id="IPR012340">
    <property type="entry name" value="NA-bd_OB-fold"/>
</dbReference>
<dbReference type="PROSITE" id="PS00056">
    <property type="entry name" value="RIBOSOMAL_S17"/>
    <property type="match status" value="1"/>
</dbReference>
<proteinExistence type="inferred from homology"/>
<dbReference type="InterPro" id="IPR000266">
    <property type="entry name" value="Ribosomal_uS17"/>
</dbReference>
<dbReference type="HAMAP" id="MF_01345_B">
    <property type="entry name" value="Ribosomal_uS17_B"/>
    <property type="match status" value="1"/>
</dbReference>
<evidence type="ECO:0000256" key="1">
    <source>
        <dbReference type="ARBA" id="ARBA00004229"/>
    </source>
</evidence>
<comment type="similarity">
    <text evidence="2 12">Belongs to the universal ribosomal protein uS17 family.</text>
</comment>
<keyword evidence="6" id="KW-0694">RNA-binding</keyword>
<keyword evidence="7" id="KW-0809">Transit peptide</keyword>
<dbReference type="PANTHER" id="PTHR10744:SF7">
    <property type="entry name" value="SMALL RIBOSOMAL SUBUNIT PROTEIN US17C"/>
    <property type="match status" value="1"/>
</dbReference>
<dbReference type="Gramene" id="rna12710">
    <property type="protein sequence ID" value="RHN76391.1"/>
    <property type="gene ID" value="gene12710"/>
</dbReference>
<dbReference type="EMBL" id="PSQE01000002">
    <property type="protein sequence ID" value="RHN76391.1"/>
    <property type="molecule type" value="Genomic_DNA"/>
</dbReference>
<protein>
    <recommendedName>
        <fullName evidence="10">Small ribosomal subunit protein uS17c</fullName>
    </recommendedName>
    <alternativeName>
        <fullName evidence="11">30S ribosomal protein S17, chloroplastic</fullName>
    </alternativeName>
</protein>
<evidence type="ECO:0000256" key="5">
    <source>
        <dbReference type="ARBA" id="ARBA00022730"/>
    </source>
</evidence>
<dbReference type="PRINTS" id="PR00973">
    <property type="entry name" value="RIBOSOMALS17"/>
</dbReference>
<comment type="subcellular location">
    <subcellularLocation>
        <location evidence="1">Plastid</location>
        <location evidence="1">Chloroplast</location>
    </subcellularLocation>
</comment>
<evidence type="ECO:0000256" key="10">
    <source>
        <dbReference type="ARBA" id="ARBA00035251"/>
    </source>
</evidence>
<keyword evidence="5" id="KW-0699">rRNA-binding</keyword>
<keyword evidence="3" id="KW-0150">Chloroplast</keyword>
<dbReference type="Pfam" id="PF00366">
    <property type="entry name" value="Ribosomal_S17"/>
    <property type="match status" value="1"/>
</dbReference>
<evidence type="ECO:0000256" key="9">
    <source>
        <dbReference type="ARBA" id="ARBA00023274"/>
    </source>
</evidence>
<dbReference type="GO" id="GO:1990904">
    <property type="term" value="C:ribonucleoprotein complex"/>
    <property type="evidence" value="ECO:0007669"/>
    <property type="project" value="UniProtKB-KW"/>
</dbReference>
<evidence type="ECO:0000256" key="2">
    <source>
        <dbReference type="ARBA" id="ARBA00010254"/>
    </source>
</evidence>
<dbReference type="InterPro" id="IPR019984">
    <property type="entry name" value="Ribosomal_uS17_bact/chlr"/>
</dbReference>
<dbReference type="CDD" id="cd00364">
    <property type="entry name" value="Ribosomal_uS17"/>
    <property type="match status" value="1"/>
</dbReference>
<reference evidence="15" key="1">
    <citation type="journal article" date="2018" name="Nat. Plants">
        <title>Whole-genome landscape of Medicago truncatula symbiotic genes.</title>
        <authorList>
            <person name="Pecrix Y."/>
            <person name="Staton S.E."/>
            <person name="Sallet E."/>
            <person name="Lelandais-Briere C."/>
            <person name="Moreau S."/>
            <person name="Carrere S."/>
            <person name="Blein T."/>
            <person name="Jardinaud M.F."/>
            <person name="Latrasse D."/>
            <person name="Zouine M."/>
            <person name="Zahm M."/>
            <person name="Kreplak J."/>
            <person name="Mayjonade B."/>
            <person name="Satge C."/>
            <person name="Perez M."/>
            <person name="Cauet S."/>
            <person name="Marande W."/>
            <person name="Chantry-Darmon C."/>
            <person name="Lopez-Roques C."/>
            <person name="Bouchez O."/>
            <person name="Berard A."/>
            <person name="Debelle F."/>
            <person name="Munos S."/>
            <person name="Bendahmane A."/>
            <person name="Berges H."/>
            <person name="Niebel A."/>
            <person name="Buitink J."/>
            <person name="Frugier F."/>
            <person name="Benhamed M."/>
            <person name="Crespi M."/>
            <person name="Gouzy J."/>
            <person name="Gamas P."/>
        </authorList>
    </citation>
    <scope>NUCLEOTIDE SEQUENCE [LARGE SCALE GENOMIC DNA]</scope>
    <source>
        <strain evidence="15">cv. Jemalong A17</strain>
    </source>
</reference>
<evidence type="ECO:0000256" key="8">
    <source>
        <dbReference type="ARBA" id="ARBA00022980"/>
    </source>
</evidence>
<evidence type="ECO:0000256" key="6">
    <source>
        <dbReference type="ARBA" id="ARBA00022884"/>
    </source>
</evidence>
<dbReference type="Gene3D" id="2.40.50.140">
    <property type="entry name" value="Nucleic acid-binding proteins"/>
    <property type="match status" value="1"/>
</dbReference>
<evidence type="ECO:0000256" key="12">
    <source>
        <dbReference type="RuleBase" id="RU003872"/>
    </source>
</evidence>
<dbReference type="GO" id="GO:0003729">
    <property type="term" value="F:mRNA binding"/>
    <property type="evidence" value="ECO:0007669"/>
    <property type="project" value="EnsemblPlants"/>
</dbReference>
<dbReference type="GO" id="GO:0003735">
    <property type="term" value="F:structural constituent of ribosome"/>
    <property type="evidence" value="ECO:0007669"/>
    <property type="project" value="InterPro"/>
</dbReference>
<dbReference type="GO" id="GO:0019843">
    <property type="term" value="F:rRNA binding"/>
    <property type="evidence" value="ECO:0007669"/>
    <property type="project" value="UniProtKB-KW"/>
</dbReference>
<gene>
    <name evidence="14" type="ORF">MtrunA17_Chr2g0331591</name>
</gene>
<keyword evidence="9 12" id="KW-0687">Ribonucleoprotein</keyword>
<feature type="region of interest" description="Disordered" evidence="13">
    <location>
        <begin position="145"/>
        <end position="175"/>
    </location>
</feature>
<dbReference type="GO" id="GO:0009507">
    <property type="term" value="C:chloroplast"/>
    <property type="evidence" value="ECO:0007669"/>
    <property type="project" value="UniProtKB-SubCell"/>
</dbReference>
<keyword evidence="8 12" id="KW-0689">Ribosomal protein</keyword>
<evidence type="ECO:0000256" key="13">
    <source>
        <dbReference type="SAM" id="MobiDB-lite"/>
    </source>
</evidence>
<dbReference type="GO" id="GO:0005840">
    <property type="term" value="C:ribosome"/>
    <property type="evidence" value="ECO:0007669"/>
    <property type="project" value="UniProtKB-KW"/>
</dbReference>
<dbReference type="PANTHER" id="PTHR10744">
    <property type="entry name" value="40S RIBOSOMAL PROTEIN S11 FAMILY MEMBER"/>
    <property type="match status" value="1"/>
</dbReference>
<name>A0A396JI38_MEDTR</name>
<evidence type="ECO:0000313" key="15">
    <source>
        <dbReference type="Proteomes" id="UP000265566"/>
    </source>
</evidence>
<accession>A0A396JI38</accession>
<evidence type="ECO:0000256" key="4">
    <source>
        <dbReference type="ARBA" id="ARBA00022640"/>
    </source>
</evidence>
<evidence type="ECO:0000256" key="7">
    <source>
        <dbReference type="ARBA" id="ARBA00022946"/>
    </source>
</evidence>
<dbReference type="AlphaFoldDB" id="A0A396JI38"/>
<dbReference type="Proteomes" id="UP000265566">
    <property type="component" value="Chromosome 2"/>
</dbReference>
<dbReference type="SUPFAM" id="SSF50249">
    <property type="entry name" value="Nucleic acid-binding proteins"/>
    <property type="match status" value="1"/>
</dbReference>
<keyword evidence="4" id="KW-0934">Plastid</keyword>
<evidence type="ECO:0000256" key="3">
    <source>
        <dbReference type="ARBA" id="ARBA00022528"/>
    </source>
</evidence>
<evidence type="ECO:0000313" key="14">
    <source>
        <dbReference type="EMBL" id="RHN76391.1"/>
    </source>
</evidence>
<comment type="caution">
    <text evidence="14">The sequence shown here is derived from an EMBL/GenBank/DDBJ whole genome shotgun (WGS) entry which is preliminary data.</text>
</comment>
<organism evidence="14 15">
    <name type="scientific">Medicago truncatula</name>
    <name type="common">Barrel medic</name>
    <name type="synonym">Medicago tribuloides</name>
    <dbReference type="NCBI Taxonomy" id="3880"/>
    <lineage>
        <taxon>Eukaryota</taxon>
        <taxon>Viridiplantae</taxon>
        <taxon>Streptophyta</taxon>
        <taxon>Embryophyta</taxon>
        <taxon>Tracheophyta</taxon>
        <taxon>Spermatophyta</taxon>
        <taxon>Magnoliopsida</taxon>
        <taxon>eudicotyledons</taxon>
        <taxon>Gunneridae</taxon>
        <taxon>Pentapetalae</taxon>
        <taxon>rosids</taxon>
        <taxon>fabids</taxon>
        <taxon>Fabales</taxon>
        <taxon>Fabaceae</taxon>
        <taxon>Papilionoideae</taxon>
        <taxon>50 kb inversion clade</taxon>
        <taxon>NPAAA clade</taxon>
        <taxon>Hologalegina</taxon>
        <taxon>IRL clade</taxon>
        <taxon>Trifolieae</taxon>
        <taxon>Medicago</taxon>
    </lineage>
</organism>
<dbReference type="NCBIfam" id="NF004123">
    <property type="entry name" value="PRK05610.1"/>
    <property type="match status" value="1"/>
</dbReference>
<dbReference type="InterPro" id="IPR019979">
    <property type="entry name" value="Ribosomal_uS17_CS"/>
</dbReference>
<dbReference type="GO" id="GO:0032544">
    <property type="term" value="P:plastid translation"/>
    <property type="evidence" value="ECO:0007669"/>
    <property type="project" value="EnsemblPlants"/>
</dbReference>
<evidence type="ECO:0000256" key="11">
    <source>
        <dbReference type="ARBA" id="ARBA00035308"/>
    </source>
</evidence>